<keyword evidence="1" id="KW-0805">Transcription regulation</keyword>
<dbReference type="Pfam" id="PF22482">
    <property type="entry name" value="AsnC_trans_reg_3"/>
    <property type="match status" value="1"/>
</dbReference>
<evidence type="ECO:0000313" key="5">
    <source>
        <dbReference type="EMBL" id="QSO49305.1"/>
    </source>
</evidence>
<dbReference type="RefSeq" id="WP_206658618.1">
    <property type="nucleotide sequence ID" value="NZ_CP071182.1"/>
</dbReference>
<organism evidence="5 6">
    <name type="scientific">Alicyclobacillus mengziensis</name>
    <dbReference type="NCBI Taxonomy" id="2931921"/>
    <lineage>
        <taxon>Bacteria</taxon>
        <taxon>Bacillati</taxon>
        <taxon>Bacillota</taxon>
        <taxon>Bacilli</taxon>
        <taxon>Bacillales</taxon>
        <taxon>Alicyclobacillaceae</taxon>
        <taxon>Alicyclobacillus</taxon>
    </lineage>
</organism>
<sequence>MAQNGRIPFVEIAEIANVSEATIRNRYQRLTSSGILTVVGVVDPFRTGIYSVALVAIQADETALSEVCSKLSQYPKVRFVVACAGTFNIMAEVIAYSTEELTTFIAETLPTIPGIRQMSVNQELKLYKNAFNYLKGADL</sequence>
<feature type="domain" description="HTH asnC-type" evidence="4">
    <location>
        <begin position="1"/>
        <end position="50"/>
    </location>
</feature>
<evidence type="ECO:0000256" key="1">
    <source>
        <dbReference type="ARBA" id="ARBA00023015"/>
    </source>
</evidence>
<dbReference type="InterPro" id="IPR011008">
    <property type="entry name" value="Dimeric_a/b-barrel"/>
</dbReference>
<dbReference type="PANTHER" id="PTHR43413:SF6">
    <property type="entry name" value="REGULATORY PROTEIN ASNC"/>
    <property type="match status" value="1"/>
</dbReference>
<dbReference type="Pfam" id="PF13404">
    <property type="entry name" value="HTH_AsnC-type"/>
    <property type="match status" value="1"/>
</dbReference>
<name>A0A9X7W2V7_9BACL</name>
<evidence type="ECO:0000259" key="4">
    <source>
        <dbReference type="PROSITE" id="PS50956"/>
    </source>
</evidence>
<protein>
    <submittedName>
        <fullName evidence="5">Lrp/AsnC family transcriptional regulator</fullName>
    </submittedName>
</protein>
<proteinExistence type="predicted"/>
<keyword evidence="3" id="KW-0804">Transcription</keyword>
<dbReference type="InterPro" id="IPR050684">
    <property type="entry name" value="HTH-Siroheme_Decarb"/>
</dbReference>
<dbReference type="Proteomes" id="UP000663505">
    <property type="component" value="Chromosome"/>
</dbReference>
<dbReference type="PANTHER" id="PTHR43413">
    <property type="entry name" value="TRANSCRIPTIONAL REGULATOR, ASNC FAMILY"/>
    <property type="match status" value="1"/>
</dbReference>
<dbReference type="SUPFAM" id="SSF46785">
    <property type="entry name" value="Winged helix' DNA-binding domain"/>
    <property type="match status" value="1"/>
</dbReference>
<dbReference type="KEGG" id="afx:JZ786_10500"/>
<keyword evidence="2" id="KW-0238">DNA-binding</keyword>
<keyword evidence="6" id="KW-1185">Reference proteome</keyword>
<evidence type="ECO:0000256" key="3">
    <source>
        <dbReference type="ARBA" id="ARBA00023163"/>
    </source>
</evidence>
<dbReference type="EMBL" id="CP071182">
    <property type="protein sequence ID" value="QSO49305.1"/>
    <property type="molecule type" value="Genomic_DNA"/>
</dbReference>
<dbReference type="InterPro" id="IPR019888">
    <property type="entry name" value="Tscrpt_reg_AsnC-like"/>
</dbReference>
<dbReference type="InterPro" id="IPR054609">
    <property type="entry name" value="PF0864-like_C"/>
</dbReference>
<dbReference type="InterPro" id="IPR036390">
    <property type="entry name" value="WH_DNA-bd_sf"/>
</dbReference>
<evidence type="ECO:0000256" key="2">
    <source>
        <dbReference type="ARBA" id="ARBA00023125"/>
    </source>
</evidence>
<dbReference type="GO" id="GO:0043565">
    <property type="term" value="F:sequence-specific DNA binding"/>
    <property type="evidence" value="ECO:0007669"/>
    <property type="project" value="InterPro"/>
</dbReference>
<evidence type="ECO:0000313" key="6">
    <source>
        <dbReference type="Proteomes" id="UP000663505"/>
    </source>
</evidence>
<dbReference type="Gene3D" id="1.10.10.10">
    <property type="entry name" value="Winged helix-like DNA-binding domain superfamily/Winged helix DNA-binding domain"/>
    <property type="match status" value="1"/>
</dbReference>
<accession>A0A9X7W2V7</accession>
<dbReference type="InterPro" id="IPR000485">
    <property type="entry name" value="AsnC-type_HTH_dom"/>
</dbReference>
<reference evidence="5 6" key="1">
    <citation type="submission" date="2021-02" db="EMBL/GenBank/DDBJ databases">
        <title>Alicyclobacillus curvatus sp. nov. and Alicyclobacillus mengziensis sp. nov., two acidophilic bacteria isolated from acid mine drainage.</title>
        <authorList>
            <person name="Huang Y."/>
        </authorList>
    </citation>
    <scope>NUCLEOTIDE SEQUENCE [LARGE SCALE GENOMIC DNA]</scope>
    <source>
        <strain evidence="5 6">S30H14</strain>
    </source>
</reference>
<dbReference type="PROSITE" id="PS50956">
    <property type="entry name" value="HTH_ASNC_2"/>
    <property type="match status" value="1"/>
</dbReference>
<dbReference type="SUPFAM" id="SSF54909">
    <property type="entry name" value="Dimeric alpha+beta barrel"/>
    <property type="match status" value="1"/>
</dbReference>
<dbReference type="AlphaFoldDB" id="A0A9X7W2V7"/>
<dbReference type="SMART" id="SM00344">
    <property type="entry name" value="HTH_ASNC"/>
    <property type="match status" value="1"/>
</dbReference>
<dbReference type="Gene3D" id="3.30.70.920">
    <property type="match status" value="1"/>
</dbReference>
<gene>
    <name evidence="5" type="ORF">JZ786_10500</name>
</gene>
<dbReference type="InterPro" id="IPR036388">
    <property type="entry name" value="WH-like_DNA-bd_sf"/>
</dbReference>